<evidence type="ECO:0000313" key="1">
    <source>
        <dbReference type="EMBL" id="OQE07339.1"/>
    </source>
</evidence>
<proteinExistence type="predicted"/>
<accession>A0A1V6S0Q0</accession>
<evidence type="ECO:0000313" key="2">
    <source>
        <dbReference type="Proteomes" id="UP000191518"/>
    </source>
</evidence>
<organism evidence="1 2">
    <name type="scientific">Penicillium vulpinum</name>
    <dbReference type="NCBI Taxonomy" id="29845"/>
    <lineage>
        <taxon>Eukaryota</taxon>
        <taxon>Fungi</taxon>
        <taxon>Dikarya</taxon>
        <taxon>Ascomycota</taxon>
        <taxon>Pezizomycotina</taxon>
        <taxon>Eurotiomycetes</taxon>
        <taxon>Eurotiomycetidae</taxon>
        <taxon>Eurotiales</taxon>
        <taxon>Aspergillaceae</taxon>
        <taxon>Penicillium</taxon>
    </lineage>
</organism>
<name>A0A1V6S0Q0_9EURO</name>
<sequence>MGEVCVLILKDSFIKNLLALMYLNTSQLTINVLPPASSSLSKSIESSHLQFE</sequence>
<reference evidence="2" key="1">
    <citation type="journal article" date="2017" name="Nat. Microbiol.">
        <title>Global analysis of biosynthetic gene clusters reveals vast potential of secondary metabolite production in Penicillium species.</title>
        <authorList>
            <person name="Nielsen J.C."/>
            <person name="Grijseels S."/>
            <person name="Prigent S."/>
            <person name="Ji B."/>
            <person name="Dainat J."/>
            <person name="Nielsen K.F."/>
            <person name="Frisvad J.C."/>
            <person name="Workman M."/>
            <person name="Nielsen J."/>
        </authorList>
    </citation>
    <scope>NUCLEOTIDE SEQUENCE [LARGE SCALE GENOMIC DNA]</scope>
    <source>
        <strain evidence="2">IBT 29486</strain>
    </source>
</reference>
<keyword evidence="2" id="KW-1185">Reference proteome</keyword>
<dbReference type="AlphaFoldDB" id="A0A1V6S0Q0"/>
<protein>
    <submittedName>
        <fullName evidence="1">Uncharacterized protein</fullName>
    </submittedName>
</protein>
<gene>
    <name evidence="1" type="ORF">PENVUL_c014G00947</name>
</gene>
<dbReference type="EMBL" id="MDYP01000014">
    <property type="protein sequence ID" value="OQE07339.1"/>
    <property type="molecule type" value="Genomic_DNA"/>
</dbReference>
<comment type="caution">
    <text evidence="1">The sequence shown here is derived from an EMBL/GenBank/DDBJ whole genome shotgun (WGS) entry which is preliminary data.</text>
</comment>
<dbReference type="Proteomes" id="UP000191518">
    <property type="component" value="Unassembled WGS sequence"/>
</dbReference>